<dbReference type="GO" id="GO:0006865">
    <property type="term" value="P:amino acid transport"/>
    <property type="evidence" value="ECO:0007669"/>
    <property type="project" value="UniProtKB-KW"/>
</dbReference>
<keyword evidence="4" id="KW-1003">Cell membrane</keyword>
<comment type="similarity">
    <text evidence="2">Belongs to the binding-protein-dependent transport system permease family. HisMQ subfamily.</text>
</comment>
<dbReference type="PANTHER" id="PTHR30614:SF20">
    <property type="entry name" value="GLUTAMINE TRANSPORT SYSTEM PERMEASE PROTEIN GLNP"/>
    <property type="match status" value="1"/>
</dbReference>
<dbReference type="GO" id="GO:0022857">
    <property type="term" value="F:transmembrane transporter activity"/>
    <property type="evidence" value="ECO:0007669"/>
    <property type="project" value="InterPro"/>
</dbReference>
<dbReference type="OrthoDB" id="9811552at2"/>
<protein>
    <submittedName>
        <fullName evidence="11">Amino acid ABC transporter permease</fullName>
    </submittedName>
</protein>
<evidence type="ECO:0000256" key="9">
    <source>
        <dbReference type="RuleBase" id="RU363032"/>
    </source>
</evidence>
<evidence type="ECO:0000256" key="1">
    <source>
        <dbReference type="ARBA" id="ARBA00004651"/>
    </source>
</evidence>
<dbReference type="InterPro" id="IPR035906">
    <property type="entry name" value="MetI-like_sf"/>
</dbReference>
<dbReference type="InterPro" id="IPR010065">
    <property type="entry name" value="AA_ABC_transptr_permease_3TM"/>
</dbReference>
<dbReference type="AlphaFoldDB" id="A0A4Z0D6D0"/>
<dbReference type="PROSITE" id="PS50928">
    <property type="entry name" value="ABC_TM1"/>
    <property type="match status" value="1"/>
</dbReference>
<dbReference type="Pfam" id="PF00528">
    <property type="entry name" value="BPD_transp_1"/>
    <property type="match status" value="1"/>
</dbReference>
<keyword evidence="7 9" id="KW-1133">Transmembrane helix</keyword>
<keyword evidence="3 9" id="KW-0813">Transport</keyword>
<dbReference type="InterPro" id="IPR000515">
    <property type="entry name" value="MetI-like"/>
</dbReference>
<dbReference type="NCBIfam" id="TIGR01726">
    <property type="entry name" value="HEQRo_perm_3TM"/>
    <property type="match status" value="1"/>
</dbReference>
<evidence type="ECO:0000313" key="11">
    <source>
        <dbReference type="EMBL" id="TFZ40435.1"/>
    </source>
</evidence>
<dbReference type="SUPFAM" id="SSF161098">
    <property type="entry name" value="MetI-like"/>
    <property type="match status" value="1"/>
</dbReference>
<feature type="transmembrane region" description="Helical" evidence="9">
    <location>
        <begin position="188"/>
        <end position="207"/>
    </location>
</feature>
<feature type="transmembrane region" description="Helical" evidence="9">
    <location>
        <begin position="19"/>
        <end position="43"/>
    </location>
</feature>
<sequence>MDIEFITTYYSYFLEGAKITLMISLFGVIFGTFLGIIVCLLKISNIKIFEIVSSAYIEIIRGTPLLLQLYIVYYGLPMALPFELSRMTLGTIAVFLNSSAYIAEIIRAGINSIDKGQKEAAKSLGMSNKLSMRYVILPQAFKNVLPALGNEFITLIKESAIVSVVGIHDIMYNADTLRGITYKPFMPLVYAALIYFIMTFTLSKAIGKIEGSMKKSD</sequence>
<evidence type="ECO:0000256" key="8">
    <source>
        <dbReference type="ARBA" id="ARBA00023136"/>
    </source>
</evidence>
<dbReference type="Proteomes" id="UP000298381">
    <property type="component" value="Unassembled WGS sequence"/>
</dbReference>
<gene>
    <name evidence="11" type="ORF">E4100_04795</name>
</gene>
<dbReference type="GO" id="GO:0043190">
    <property type="term" value="C:ATP-binding cassette (ABC) transporter complex"/>
    <property type="evidence" value="ECO:0007669"/>
    <property type="project" value="InterPro"/>
</dbReference>
<evidence type="ECO:0000259" key="10">
    <source>
        <dbReference type="PROSITE" id="PS50928"/>
    </source>
</evidence>
<feature type="domain" description="ABC transmembrane type-1" evidence="10">
    <location>
        <begin position="17"/>
        <end position="206"/>
    </location>
</feature>
<evidence type="ECO:0000256" key="6">
    <source>
        <dbReference type="ARBA" id="ARBA00022970"/>
    </source>
</evidence>
<evidence type="ECO:0000313" key="12">
    <source>
        <dbReference type="Proteomes" id="UP000298381"/>
    </source>
</evidence>
<dbReference type="FunFam" id="1.10.3720.10:FF:000033">
    <property type="entry name" value="Polar amino acid ABC transporter permease"/>
    <property type="match status" value="1"/>
</dbReference>
<dbReference type="EMBL" id="SRIB01000005">
    <property type="protein sequence ID" value="TFZ40435.1"/>
    <property type="molecule type" value="Genomic_DNA"/>
</dbReference>
<comment type="caution">
    <text evidence="11">The sequence shown here is derived from an EMBL/GenBank/DDBJ whole genome shotgun (WGS) entry which is preliminary data.</text>
</comment>
<evidence type="ECO:0000256" key="4">
    <source>
        <dbReference type="ARBA" id="ARBA00022475"/>
    </source>
</evidence>
<evidence type="ECO:0000256" key="3">
    <source>
        <dbReference type="ARBA" id="ARBA00022448"/>
    </source>
</evidence>
<keyword evidence="12" id="KW-1185">Reference proteome</keyword>
<evidence type="ECO:0000256" key="2">
    <source>
        <dbReference type="ARBA" id="ARBA00010072"/>
    </source>
</evidence>
<dbReference type="CDD" id="cd06261">
    <property type="entry name" value="TM_PBP2"/>
    <property type="match status" value="1"/>
</dbReference>
<feature type="transmembrane region" description="Helical" evidence="9">
    <location>
        <begin position="55"/>
        <end position="76"/>
    </location>
</feature>
<accession>A0A4Z0D6D0</accession>
<keyword evidence="5 9" id="KW-0812">Transmembrane</keyword>
<name>A0A4Z0D6D0_9FIRM</name>
<evidence type="ECO:0000256" key="7">
    <source>
        <dbReference type="ARBA" id="ARBA00022989"/>
    </source>
</evidence>
<proteinExistence type="inferred from homology"/>
<keyword evidence="8 9" id="KW-0472">Membrane</keyword>
<evidence type="ECO:0000256" key="5">
    <source>
        <dbReference type="ARBA" id="ARBA00022692"/>
    </source>
</evidence>
<dbReference type="InterPro" id="IPR043429">
    <property type="entry name" value="ArtM/GltK/GlnP/TcyL/YhdX-like"/>
</dbReference>
<reference evidence="11 12" key="1">
    <citation type="submission" date="2019-03" db="EMBL/GenBank/DDBJ databases">
        <title>Draft genome sequence data and analysis of a Fermenting Bacterium, Soehngenia longevitae strain 1933PT, isolated from petroleum reservoir in Azerbaijan.</title>
        <authorList>
            <person name="Grouzdev D.S."/>
            <person name="Bidzhieva S.K."/>
            <person name="Sokolova D.S."/>
            <person name="Tourova T.P."/>
            <person name="Poltaraus A.B."/>
            <person name="Nazina T.N."/>
        </authorList>
    </citation>
    <scope>NUCLEOTIDE SEQUENCE [LARGE SCALE GENOMIC DNA]</scope>
    <source>
        <strain evidence="11 12">1933P</strain>
    </source>
</reference>
<dbReference type="PANTHER" id="PTHR30614">
    <property type="entry name" value="MEMBRANE COMPONENT OF AMINO ACID ABC TRANSPORTER"/>
    <property type="match status" value="1"/>
</dbReference>
<organism evidence="11 12">
    <name type="scientific">Soehngenia longivitae</name>
    <dbReference type="NCBI Taxonomy" id="2562294"/>
    <lineage>
        <taxon>Bacteria</taxon>
        <taxon>Bacillati</taxon>
        <taxon>Bacillota</taxon>
        <taxon>Tissierellia</taxon>
        <taxon>Tissierellales</taxon>
        <taxon>Tissierellaceae</taxon>
        <taxon>Soehngenia</taxon>
    </lineage>
</organism>
<keyword evidence="6" id="KW-0029">Amino-acid transport</keyword>
<dbReference type="Gene3D" id="1.10.3720.10">
    <property type="entry name" value="MetI-like"/>
    <property type="match status" value="1"/>
</dbReference>
<comment type="subcellular location">
    <subcellularLocation>
        <location evidence="1 9">Cell membrane</location>
        <topology evidence="1 9">Multi-pass membrane protein</topology>
    </subcellularLocation>
</comment>